<protein>
    <submittedName>
        <fullName evidence="2">Uncharacterized protein</fullName>
    </submittedName>
</protein>
<evidence type="ECO:0000256" key="1">
    <source>
        <dbReference type="SAM" id="SignalP"/>
    </source>
</evidence>
<dbReference type="EMBL" id="JBGUAW010000008">
    <property type="protein sequence ID" value="MFA9461557.1"/>
    <property type="molecule type" value="Genomic_DNA"/>
</dbReference>
<sequence length="370" mass="40683">MRANGTLHECRKRAGGLLALALTLVLAASAAHGASESAAKSAETPSWKQEQLANGDAYTRFMALLNQPDTLSPATMRQADIAGDRIALYRVGDPRNRRFPAELYEAMESQMFDRLLAGGAFQVYECMECKTVRVTIKNDHLSMARRAASNARLRQIAESVGVDGMLLWDAYFQGDRAVLDTRMMDVETGRIVWSHQYTHSTEWQSNWAVYGGLWGIEATKFGYGPEPDVEVDRLVAVGAEFREATSLAEGLTYGLGITTFQNTARSDAVEAEGGALYVRLGLALDPLLGWPDKDYNNFELYLAPGDAFIDDTNNLLVRTGLEIRFTQTLFMNLGLVYLEERELDMGHAPPGRTGGEVGGTGYDISIGARF</sequence>
<proteinExistence type="predicted"/>
<feature type="signal peptide" evidence="1">
    <location>
        <begin position="1"/>
        <end position="33"/>
    </location>
</feature>
<dbReference type="Gene3D" id="3.40.50.10610">
    <property type="entry name" value="ABC-type transport auxiliary lipoprotein component"/>
    <property type="match status" value="1"/>
</dbReference>
<evidence type="ECO:0000313" key="3">
    <source>
        <dbReference type="Proteomes" id="UP001575181"/>
    </source>
</evidence>
<accession>A0ABV4TX63</accession>
<keyword evidence="3" id="KW-1185">Reference proteome</keyword>
<keyword evidence="1" id="KW-0732">Signal</keyword>
<name>A0ABV4TX63_9GAMM</name>
<organism evidence="2 3">
    <name type="scientific">Thiohalorhabdus methylotrophus</name>
    <dbReference type="NCBI Taxonomy" id="3242694"/>
    <lineage>
        <taxon>Bacteria</taxon>
        <taxon>Pseudomonadati</taxon>
        <taxon>Pseudomonadota</taxon>
        <taxon>Gammaproteobacteria</taxon>
        <taxon>Thiohalorhabdales</taxon>
        <taxon>Thiohalorhabdaceae</taxon>
        <taxon>Thiohalorhabdus</taxon>
    </lineage>
</organism>
<comment type="caution">
    <text evidence="2">The sequence shown here is derived from an EMBL/GenBank/DDBJ whole genome shotgun (WGS) entry which is preliminary data.</text>
</comment>
<dbReference type="RefSeq" id="WP_373656345.1">
    <property type="nucleotide sequence ID" value="NZ_JBGUAW010000008.1"/>
</dbReference>
<reference evidence="2 3" key="1">
    <citation type="submission" date="2024-08" db="EMBL/GenBank/DDBJ databases">
        <title>Whole-genome sequencing of halo(alkali)philic microorganisms from hypersaline lakes.</title>
        <authorList>
            <person name="Sorokin D.Y."/>
            <person name="Merkel A.Y."/>
            <person name="Messina E."/>
            <person name="Yakimov M."/>
        </authorList>
    </citation>
    <scope>NUCLEOTIDE SEQUENCE [LARGE SCALE GENOMIC DNA]</scope>
    <source>
        <strain evidence="2 3">Cl-TMA</strain>
    </source>
</reference>
<evidence type="ECO:0000313" key="2">
    <source>
        <dbReference type="EMBL" id="MFA9461557.1"/>
    </source>
</evidence>
<dbReference type="Proteomes" id="UP001575181">
    <property type="component" value="Unassembled WGS sequence"/>
</dbReference>
<feature type="chain" id="PRO_5045218296" evidence="1">
    <location>
        <begin position="34"/>
        <end position="370"/>
    </location>
</feature>
<gene>
    <name evidence="2" type="ORF">ACERLL_12040</name>
</gene>